<gene>
    <name evidence="1" type="ORF">Patl1_02576</name>
</gene>
<keyword evidence="2" id="KW-1185">Reference proteome</keyword>
<organism evidence="1 2">
    <name type="scientific">Pistacia atlantica</name>
    <dbReference type="NCBI Taxonomy" id="434234"/>
    <lineage>
        <taxon>Eukaryota</taxon>
        <taxon>Viridiplantae</taxon>
        <taxon>Streptophyta</taxon>
        <taxon>Embryophyta</taxon>
        <taxon>Tracheophyta</taxon>
        <taxon>Spermatophyta</taxon>
        <taxon>Magnoliopsida</taxon>
        <taxon>eudicotyledons</taxon>
        <taxon>Gunneridae</taxon>
        <taxon>Pentapetalae</taxon>
        <taxon>rosids</taxon>
        <taxon>malvids</taxon>
        <taxon>Sapindales</taxon>
        <taxon>Anacardiaceae</taxon>
        <taxon>Pistacia</taxon>
    </lineage>
</organism>
<sequence length="79" mass="8970">MDVALAEGKETQVAVGVAGTPRMAVVVDRELNSLLKKKLESTIKFHIIRSSNGMINKRRKKKKNLEKRRGRWEVCGNSY</sequence>
<protein>
    <submittedName>
        <fullName evidence="1">Uncharacterized protein</fullName>
    </submittedName>
</protein>
<comment type="caution">
    <text evidence="1">The sequence shown here is derived from an EMBL/GenBank/DDBJ whole genome shotgun (WGS) entry which is preliminary data.</text>
</comment>
<evidence type="ECO:0000313" key="2">
    <source>
        <dbReference type="Proteomes" id="UP001164250"/>
    </source>
</evidence>
<dbReference type="Proteomes" id="UP001164250">
    <property type="component" value="Chromosome 1"/>
</dbReference>
<proteinExistence type="predicted"/>
<evidence type="ECO:0000313" key="1">
    <source>
        <dbReference type="EMBL" id="KAJ0113634.1"/>
    </source>
</evidence>
<accession>A0ACC1CCZ9</accession>
<reference evidence="2" key="1">
    <citation type="journal article" date="2023" name="G3 (Bethesda)">
        <title>Genome assembly and association tests identify interacting loci associated with vigor, precocity, and sex in interspecific pistachio rootstocks.</title>
        <authorList>
            <person name="Palmer W."/>
            <person name="Jacygrad E."/>
            <person name="Sagayaradj S."/>
            <person name="Cavanaugh K."/>
            <person name="Han R."/>
            <person name="Bertier L."/>
            <person name="Beede B."/>
            <person name="Kafkas S."/>
            <person name="Golino D."/>
            <person name="Preece J."/>
            <person name="Michelmore R."/>
        </authorList>
    </citation>
    <scope>NUCLEOTIDE SEQUENCE [LARGE SCALE GENOMIC DNA]</scope>
</reference>
<name>A0ACC1CCZ9_9ROSI</name>
<dbReference type="EMBL" id="CM047897">
    <property type="protein sequence ID" value="KAJ0113634.1"/>
    <property type="molecule type" value="Genomic_DNA"/>
</dbReference>